<dbReference type="Gene3D" id="2.60.120.1140">
    <property type="entry name" value="Protein of unknown function DUF192"/>
    <property type="match status" value="1"/>
</dbReference>
<dbReference type="EMBL" id="UINC01002062">
    <property type="protein sequence ID" value="SUZ92483.1"/>
    <property type="molecule type" value="Genomic_DNA"/>
</dbReference>
<sequence>MTHPNLKFTFILIIFLFLSGQSFTVVDLDRDLKKSSLIVSTSKKTCYLLSIWVAHSIKEKARGLMYVRNMPEQSGMLFVYTESDQRSMWMKNTYIPLDIIFIKNSETISSIARNTEPLSLKNIRSTEPVNYVLEINAGMTKKMGIVPNDKVFWFDSLIDAL</sequence>
<name>A0A381RU93_9ZZZZ</name>
<organism evidence="1">
    <name type="scientific">marine metagenome</name>
    <dbReference type="NCBI Taxonomy" id="408172"/>
    <lineage>
        <taxon>unclassified sequences</taxon>
        <taxon>metagenomes</taxon>
        <taxon>ecological metagenomes</taxon>
    </lineage>
</organism>
<reference evidence="1" key="1">
    <citation type="submission" date="2018-05" db="EMBL/GenBank/DDBJ databases">
        <authorList>
            <person name="Lanie J.A."/>
            <person name="Ng W.-L."/>
            <person name="Kazmierczak K.M."/>
            <person name="Andrzejewski T.M."/>
            <person name="Davidsen T.M."/>
            <person name="Wayne K.J."/>
            <person name="Tettelin H."/>
            <person name="Glass J.I."/>
            <person name="Rusch D."/>
            <person name="Podicherti R."/>
            <person name="Tsui H.-C.T."/>
            <person name="Winkler M.E."/>
        </authorList>
    </citation>
    <scope>NUCLEOTIDE SEQUENCE</scope>
</reference>
<evidence type="ECO:0000313" key="1">
    <source>
        <dbReference type="EMBL" id="SUZ92483.1"/>
    </source>
</evidence>
<dbReference type="Pfam" id="PF02643">
    <property type="entry name" value="DUF192"/>
    <property type="match status" value="1"/>
</dbReference>
<gene>
    <name evidence="1" type="ORF">METZ01_LOCUS45337</name>
</gene>
<dbReference type="InterPro" id="IPR038695">
    <property type="entry name" value="Saro_0823-like_sf"/>
</dbReference>
<dbReference type="PANTHER" id="PTHR37953:SF1">
    <property type="entry name" value="UPF0127 PROTEIN MJ1496"/>
    <property type="match status" value="1"/>
</dbReference>
<accession>A0A381RU93</accession>
<evidence type="ECO:0008006" key="2">
    <source>
        <dbReference type="Google" id="ProtNLM"/>
    </source>
</evidence>
<protein>
    <recommendedName>
        <fullName evidence="2">DUF192 domain-containing protein</fullName>
    </recommendedName>
</protein>
<proteinExistence type="predicted"/>
<dbReference type="PANTHER" id="PTHR37953">
    <property type="entry name" value="UPF0127 PROTEIN MJ1496"/>
    <property type="match status" value="1"/>
</dbReference>
<dbReference type="AlphaFoldDB" id="A0A381RU93"/>
<dbReference type="InterPro" id="IPR003795">
    <property type="entry name" value="DUF192"/>
</dbReference>